<sequence>MICSIYLFSCKFIAQSAKLTCSLGRDRSRADLAQRTSHKMVTNGGRRRMVKLFKTLTKSFIGICVEEDQLSRIPNIVDLRSITSIWWNGQLSWGRKKYSILFEKSLQLCLRSPKKKSLQIIMFIEGDSLPIQGMNHPSEADYRMFIPLFSDVFESLDVSILHIAADGAKIASASRIICVDLNAIYFYFTAKKFCVKKFVNLLLLMDHFVIAEMTDCKFDPSVNGVRWGGLEG</sequence>
<dbReference type="InParanoid" id="A0A3Q7GK26"/>
<organism evidence="1">
    <name type="scientific">Solanum lycopersicum</name>
    <name type="common">Tomato</name>
    <name type="synonym">Lycopersicon esculentum</name>
    <dbReference type="NCBI Taxonomy" id="4081"/>
    <lineage>
        <taxon>Eukaryota</taxon>
        <taxon>Viridiplantae</taxon>
        <taxon>Streptophyta</taxon>
        <taxon>Embryophyta</taxon>
        <taxon>Tracheophyta</taxon>
        <taxon>Spermatophyta</taxon>
        <taxon>Magnoliopsida</taxon>
        <taxon>eudicotyledons</taxon>
        <taxon>Gunneridae</taxon>
        <taxon>Pentapetalae</taxon>
        <taxon>asterids</taxon>
        <taxon>lamiids</taxon>
        <taxon>Solanales</taxon>
        <taxon>Solanaceae</taxon>
        <taxon>Solanoideae</taxon>
        <taxon>Solaneae</taxon>
        <taxon>Solanum</taxon>
        <taxon>Solanum subgen. Lycopersicon</taxon>
    </lineage>
</organism>
<reference evidence="1" key="1">
    <citation type="journal article" date="2012" name="Nature">
        <title>The tomato genome sequence provides insights into fleshy fruit evolution.</title>
        <authorList>
            <consortium name="Tomato Genome Consortium"/>
        </authorList>
    </citation>
    <scope>NUCLEOTIDE SEQUENCE [LARGE SCALE GENOMIC DNA]</scope>
    <source>
        <strain evidence="1">cv. Heinz 1706</strain>
    </source>
</reference>
<dbReference type="Proteomes" id="UP000004994">
    <property type="component" value="Chromosome 5"/>
</dbReference>
<evidence type="ECO:0000313" key="2">
    <source>
        <dbReference type="Proteomes" id="UP000004994"/>
    </source>
</evidence>
<name>A0A3Q7GK26_SOLLC</name>
<dbReference type="AlphaFoldDB" id="A0A3Q7GK26"/>
<evidence type="ECO:0000313" key="1">
    <source>
        <dbReference type="EnsemblPlants" id="Solyc05g021540.2.1"/>
    </source>
</evidence>
<dbReference type="Gramene" id="Solyc05g021540.2.1">
    <property type="protein sequence ID" value="Solyc05g021540.2.1"/>
    <property type="gene ID" value="Solyc05g021540.2"/>
</dbReference>
<reference evidence="1" key="2">
    <citation type="submission" date="2019-01" db="UniProtKB">
        <authorList>
            <consortium name="EnsemblPlants"/>
        </authorList>
    </citation>
    <scope>IDENTIFICATION</scope>
    <source>
        <strain evidence="1">cv. Heinz 1706</strain>
    </source>
</reference>
<accession>A0A3Q7GK26</accession>
<keyword evidence="2" id="KW-1185">Reference proteome</keyword>
<dbReference type="EnsemblPlants" id="Solyc05g021540.2.1">
    <property type="protein sequence ID" value="Solyc05g021540.2.1"/>
    <property type="gene ID" value="Solyc05g021540.2"/>
</dbReference>
<dbReference type="PaxDb" id="4081-Solyc05g021540.1.1"/>
<protein>
    <submittedName>
        <fullName evidence="1">Uncharacterized protein</fullName>
    </submittedName>
</protein>
<proteinExistence type="predicted"/>